<evidence type="ECO:0000313" key="2">
    <source>
        <dbReference type="Proteomes" id="UP000639396"/>
    </source>
</evidence>
<comment type="caution">
    <text evidence="1">The sequence shown here is derived from an EMBL/GenBank/DDBJ whole genome shotgun (WGS) entry which is preliminary data.</text>
</comment>
<sequence>FFDSIKKLKSINLIPVLIAEKSDREIKIWCEKNEIEYSVESSIQIIKKNNIKTIYDLTSNSEVHSFCYNEKIAYLQHDSFLTASTVEGVDNVIQKVTLLIRFFISIKMHFDKSTSMSIREEPNDIKFINIPINPSPRNTGRRKILVKKEYEYKFSCISDTLVGIKMKITNNKTCELMLELIPENRRNTILRYSTYYLKELNDGRWIEFKFNKPIYNVKYSEMIIRIRSISENVELFLSADTKNIYAEAIYCV</sequence>
<protein>
    <submittedName>
        <fullName evidence="1">Uncharacterized protein</fullName>
    </submittedName>
</protein>
<keyword evidence="2" id="KW-1185">Reference proteome</keyword>
<dbReference type="EMBL" id="JACXJA010000034">
    <property type="protein sequence ID" value="MBD2864808.1"/>
    <property type="molecule type" value="Genomic_DNA"/>
</dbReference>
<name>A0A927CB60_9BACL</name>
<accession>A0A927CB60</accession>
<gene>
    <name evidence="1" type="ORF">IDH45_22765</name>
</gene>
<dbReference type="Proteomes" id="UP000639396">
    <property type="component" value="Unassembled WGS sequence"/>
</dbReference>
<organism evidence="1 2">
    <name type="scientific">Paenibacillus oceani</name>
    <dbReference type="NCBI Taxonomy" id="2772510"/>
    <lineage>
        <taxon>Bacteria</taxon>
        <taxon>Bacillati</taxon>
        <taxon>Bacillota</taxon>
        <taxon>Bacilli</taxon>
        <taxon>Bacillales</taxon>
        <taxon>Paenibacillaceae</taxon>
        <taxon>Paenibacillus</taxon>
    </lineage>
</organism>
<evidence type="ECO:0000313" key="1">
    <source>
        <dbReference type="EMBL" id="MBD2864808.1"/>
    </source>
</evidence>
<feature type="non-terminal residue" evidence="1">
    <location>
        <position position="1"/>
    </location>
</feature>
<reference evidence="1" key="1">
    <citation type="submission" date="2020-09" db="EMBL/GenBank/DDBJ databases">
        <title>A novel bacterium of genus Paenibacillus, isolated from South China Sea.</title>
        <authorList>
            <person name="Huang H."/>
            <person name="Mo K."/>
            <person name="Hu Y."/>
        </authorList>
    </citation>
    <scope>NUCLEOTIDE SEQUENCE</scope>
    <source>
        <strain evidence="1">IB182363</strain>
    </source>
</reference>
<dbReference type="RefSeq" id="WP_190930433.1">
    <property type="nucleotide sequence ID" value="NZ_JACXJA010000034.1"/>
</dbReference>
<dbReference type="AlphaFoldDB" id="A0A927CB60"/>
<proteinExistence type="predicted"/>